<evidence type="ECO:0000256" key="6">
    <source>
        <dbReference type="SAM" id="Phobius"/>
    </source>
</evidence>
<comment type="similarity">
    <text evidence="1">Belongs to the cytochrome P450 family.</text>
</comment>
<keyword evidence="4 5" id="KW-0408">Iron</keyword>
<comment type="cofactor">
    <cofactor evidence="5">
        <name>heme</name>
        <dbReference type="ChEBI" id="CHEBI:30413"/>
    </cofactor>
</comment>
<dbReference type="Pfam" id="PF00067">
    <property type="entry name" value="p450"/>
    <property type="match status" value="1"/>
</dbReference>
<reference evidence="7 8" key="1">
    <citation type="journal article" date="2023" name="Elife">
        <title>Identification of key yeast species and microbe-microbe interactions impacting larval growth of Drosophila in the wild.</title>
        <authorList>
            <person name="Mure A."/>
            <person name="Sugiura Y."/>
            <person name="Maeda R."/>
            <person name="Honda K."/>
            <person name="Sakurai N."/>
            <person name="Takahashi Y."/>
            <person name="Watada M."/>
            <person name="Katoh T."/>
            <person name="Gotoh A."/>
            <person name="Gotoh Y."/>
            <person name="Taniguchi I."/>
            <person name="Nakamura K."/>
            <person name="Hayashi T."/>
            <person name="Katayama T."/>
            <person name="Uemura T."/>
            <person name="Hattori Y."/>
        </authorList>
    </citation>
    <scope>NUCLEOTIDE SEQUENCE [LARGE SCALE GENOMIC DNA]</scope>
    <source>
        <strain evidence="7 8">PK-24</strain>
    </source>
</reference>
<dbReference type="GO" id="GO:0004497">
    <property type="term" value="F:monooxygenase activity"/>
    <property type="evidence" value="ECO:0007669"/>
    <property type="project" value="InterPro"/>
</dbReference>
<evidence type="ECO:0000256" key="2">
    <source>
        <dbReference type="ARBA" id="ARBA00022723"/>
    </source>
</evidence>
<gene>
    <name evidence="7" type="ORF">DAPK24_023490</name>
</gene>
<evidence type="ECO:0000256" key="1">
    <source>
        <dbReference type="ARBA" id="ARBA00010617"/>
    </source>
</evidence>
<comment type="caution">
    <text evidence="7">The sequence shown here is derived from an EMBL/GenBank/DDBJ whole genome shotgun (WGS) entry which is preliminary data.</text>
</comment>
<dbReference type="Gene3D" id="1.10.630.10">
    <property type="entry name" value="Cytochrome P450"/>
    <property type="match status" value="1"/>
</dbReference>
<organism evidence="7 8">
    <name type="scientific">Pichia kluyveri</name>
    <name type="common">Yeast</name>
    <dbReference type="NCBI Taxonomy" id="36015"/>
    <lineage>
        <taxon>Eukaryota</taxon>
        <taxon>Fungi</taxon>
        <taxon>Dikarya</taxon>
        <taxon>Ascomycota</taxon>
        <taxon>Saccharomycotina</taxon>
        <taxon>Pichiomycetes</taxon>
        <taxon>Pichiales</taxon>
        <taxon>Pichiaceae</taxon>
        <taxon>Pichia</taxon>
    </lineage>
</organism>
<accession>A0AAV5R2L5</accession>
<evidence type="ECO:0000256" key="5">
    <source>
        <dbReference type="PIRSR" id="PIRSR602401-1"/>
    </source>
</evidence>
<dbReference type="InterPro" id="IPR036396">
    <property type="entry name" value="Cyt_P450_sf"/>
</dbReference>
<dbReference type="PANTHER" id="PTHR46300:SF9">
    <property type="entry name" value="P450, PUTATIVE-RELATED"/>
    <property type="match status" value="1"/>
</dbReference>
<evidence type="ECO:0000313" key="8">
    <source>
        <dbReference type="Proteomes" id="UP001378960"/>
    </source>
</evidence>
<sequence>MEKLLNVKLVPTSKVKTGLTLSLFVIIGIIIWLYDFTIKPVQPKIEGIPEIKGNSIIYGILEKLADDHPTNLEKFSKERNLPVFQCLMGTQRIVFINSYESAMEWFIKNQSSLIDRPLFYTFHKLVSTSQGLTIGTSPWDETCKKRRLNVQRYMTTPAIRERSNLIDLEGYSLLKDLFRDSQNKFIYPYKYTQRLALNFTTMLSYATRFNDIETPLLQEILDIVKIISSFRSTNNNIQDFVPFVRLLPENDRKREAVKAGKTRDIWLDKLTREAINHKDERKSIVGDFANAEIDSNGFKNSRLNLEDIKSICVGLVSGGFETIGSTASLIFMQLVSEQGHEWQERVYNELINQYGDIETAYDKVLLEEKCEFSISFIRELLRMYAVIPLIPARKTSKEFQYNGYTIPQGITVILNAQAANHDKQQFGETVDEFKPDRFIGNSHINTPPYHFTFGAGSRACTAINLSNRILYVILTRTCLLFKVMGDPNRKPIVDYINYADDRSAQTYWPKDFGMKLIVRDENMVNKCLNKSYEHCKEEMGYSIECN</sequence>
<dbReference type="InterPro" id="IPR002401">
    <property type="entry name" value="Cyt_P450_E_grp-I"/>
</dbReference>
<keyword evidence="6" id="KW-0472">Membrane</keyword>
<dbReference type="PRINTS" id="PR00463">
    <property type="entry name" value="EP450I"/>
</dbReference>
<dbReference type="SUPFAM" id="SSF48264">
    <property type="entry name" value="Cytochrome P450"/>
    <property type="match status" value="1"/>
</dbReference>
<dbReference type="InterPro" id="IPR050364">
    <property type="entry name" value="Cytochrome_P450_fung"/>
</dbReference>
<evidence type="ECO:0008006" key="9">
    <source>
        <dbReference type="Google" id="ProtNLM"/>
    </source>
</evidence>
<feature type="transmembrane region" description="Helical" evidence="6">
    <location>
        <begin position="15"/>
        <end position="34"/>
    </location>
</feature>
<keyword evidence="8" id="KW-1185">Reference proteome</keyword>
<evidence type="ECO:0000313" key="7">
    <source>
        <dbReference type="EMBL" id="GMM45774.1"/>
    </source>
</evidence>
<feature type="binding site" description="axial binding residue" evidence="5">
    <location>
        <position position="460"/>
    </location>
    <ligand>
        <name>heme</name>
        <dbReference type="ChEBI" id="CHEBI:30413"/>
    </ligand>
    <ligandPart>
        <name>Fe</name>
        <dbReference type="ChEBI" id="CHEBI:18248"/>
    </ligandPart>
</feature>
<keyword evidence="3" id="KW-0560">Oxidoreductase</keyword>
<keyword evidence="2 5" id="KW-0479">Metal-binding</keyword>
<dbReference type="AlphaFoldDB" id="A0AAV5R2L5"/>
<dbReference type="PANTHER" id="PTHR46300">
    <property type="entry name" value="P450, PUTATIVE (EUROFUNG)-RELATED-RELATED"/>
    <property type="match status" value="1"/>
</dbReference>
<protein>
    <recommendedName>
        <fullName evidence="9">Cytochrome P450</fullName>
    </recommendedName>
</protein>
<dbReference type="EMBL" id="BTGB01000003">
    <property type="protein sequence ID" value="GMM45774.1"/>
    <property type="molecule type" value="Genomic_DNA"/>
</dbReference>
<evidence type="ECO:0000256" key="4">
    <source>
        <dbReference type="ARBA" id="ARBA00023004"/>
    </source>
</evidence>
<dbReference type="Proteomes" id="UP001378960">
    <property type="component" value="Unassembled WGS sequence"/>
</dbReference>
<keyword evidence="6" id="KW-1133">Transmembrane helix</keyword>
<dbReference type="GO" id="GO:0005506">
    <property type="term" value="F:iron ion binding"/>
    <property type="evidence" value="ECO:0007669"/>
    <property type="project" value="InterPro"/>
</dbReference>
<name>A0AAV5R2L5_PICKL</name>
<dbReference type="GO" id="GO:0016705">
    <property type="term" value="F:oxidoreductase activity, acting on paired donors, with incorporation or reduction of molecular oxygen"/>
    <property type="evidence" value="ECO:0007669"/>
    <property type="project" value="InterPro"/>
</dbReference>
<keyword evidence="5" id="KW-0349">Heme</keyword>
<keyword evidence="6" id="KW-0812">Transmembrane</keyword>
<proteinExistence type="inferred from homology"/>
<dbReference type="InterPro" id="IPR001128">
    <property type="entry name" value="Cyt_P450"/>
</dbReference>
<dbReference type="GO" id="GO:0020037">
    <property type="term" value="F:heme binding"/>
    <property type="evidence" value="ECO:0007669"/>
    <property type="project" value="InterPro"/>
</dbReference>
<evidence type="ECO:0000256" key="3">
    <source>
        <dbReference type="ARBA" id="ARBA00023002"/>
    </source>
</evidence>